<sequence>MLGLLNSTFIIDKEAGYGVWNQPVVGFEVYEQTSLTTAKAAKQFYNLDEYIWNQNASSIVYVKSRLSWIDGMITDDGHVRLGRTEDFLTGANYTYLLELNDAEEVIGGEWLYESNDVHPDFLWLPTSKPLSNLTTSIGLSYPKVTMLLEAAAACTELP</sequence>
<dbReference type="AlphaFoldDB" id="A0A2P4Y9W1"/>
<dbReference type="Proteomes" id="UP000237271">
    <property type="component" value="Unassembled WGS sequence"/>
</dbReference>
<name>A0A2P4Y9W1_9STRA</name>
<dbReference type="GO" id="GO:0016755">
    <property type="term" value="F:aminoacyltransferase activity"/>
    <property type="evidence" value="ECO:0007669"/>
    <property type="project" value="InterPro"/>
</dbReference>
<accession>A0A2P4Y9W1</accession>
<keyword evidence="2" id="KW-1185">Reference proteome</keyword>
<gene>
    <name evidence="1" type="ORF">PHPALM_8577</name>
</gene>
<evidence type="ECO:0000313" key="2">
    <source>
        <dbReference type="Proteomes" id="UP000237271"/>
    </source>
</evidence>
<organism evidence="1 2">
    <name type="scientific">Phytophthora palmivora</name>
    <dbReference type="NCBI Taxonomy" id="4796"/>
    <lineage>
        <taxon>Eukaryota</taxon>
        <taxon>Sar</taxon>
        <taxon>Stramenopiles</taxon>
        <taxon>Oomycota</taxon>
        <taxon>Peronosporomycetes</taxon>
        <taxon>Peronosporales</taxon>
        <taxon>Peronosporaceae</taxon>
        <taxon>Phytophthora</taxon>
    </lineage>
</organism>
<reference evidence="1 2" key="1">
    <citation type="journal article" date="2017" name="Genome Biol. Evol.">
        <title>Phytophthora megakarya and P. palmivora, closely related causal agents of cacao black pod rot, underwent increases in genome sizes and gene numbers by different mechanisms.</title>
        <authorList>
            <person name="Ali S.S."/>
            <person name="Shao J."/>
            <person name="Lary D.J."/>
            <person name="Kronmiller B."/>
            <person name="Shen D."/>
            <person name="Strem M.D."/>
            <person name="Amoako-Attah I."/>
            <person name="Akrofi A.Y."/>
            <person name="Begoude B.A."/>
            <person name="Ten Hoopen G.M."/>
            <person name="Coulibaly K."/>
            <person name="Kebe B.I."/>
            <person name="Melnick R.L."/>
            <person name="Guiltinan M.J."/>
            <person name="Tyler B.M."/>
            <person name="Meinhardt L.W."/>
            <person name="Bailey B.A."/>
        </authorList>
    </citation>
    <scope>NUCLEOTIDE SEQUENCE [LARGE SCALE GENOMIC DNA]</scope>
    <source>
        <strain evidence="2">sbr112.9</strain>
    </source>
</reference>
<evidence type="ECO:0000313" key="1">
    <source>
        <dbReference type="EMBL" id="POM74459.1"/>
    </source>
</evidence>
<dbReference type="OrthoDB" id="10249031at2759"/>
<proteinExistence type="predicted"/>
<comment type="caution">
    <text evidence="1">The sequence shown here is derived from an EMBL/GenBank/DDBJ whole genome shotgun (WGS) entry which is preliminary data.</text>
</comment>
<protein>
    <submittedName>
        <fullName evidence="1">Transglutaminase elicitor protein</fullName>
    </submittedName>
</protein>
<dbReference type="EMBL" id="NCKW01004866">
    <property type="protein sequence ID" value="POM74459.1"/>
    <property type="molecule type" value="Genomic_DNA"/>
</dbReference>
<dbReference type="InterPro" id="IPR032048">
    <property type="entry name" value="TGase_elicitor"/>
</dbReference>
<dbReference type="Pfam" id="PF16683">
    <property type="entry name" value="TGase_elicitor"/>
    <property type="match status" value="1"/>
</dbReference>